<gene>
    <name evidence="2" type="ORF">HID58_094252</name>
</gene>
<keyword evidence="3" id="KW-1185">Reference proteome</keyword>
<reference evidence="2 3" key="1">
    <citation type="submission" date="2021-05" db="EMBL/GenBank/DDBJ databases">
        <title>Genome Assembly of Synthetic Allotetraploid Brassica napus Reveals Homoeologous Exchanges between Subgenomes.</title>
        <authorList>
            <person name="Davis J.T."/>
        </authorList>
    </citation>
    <scope>NUCLEOTIDE SEQUENCE [LARGE SCALE GENOMIC DNA]</scope>
    <source>
        <strain evidence="3">cv. Da-Ae</strain>
        <tissue evidence="2">Seedling</tissue>
    </source>
</reference>
<evidence type="ECO:0000313" key="3">
    <source>
        <dbReference type="Proteomes" id="UP000824890"/>
    </source>
</evidence>
<evidence type="ECO:0000313" key="2">
    <source>
        <dbReference type="EMBL" id="KAH0852052.1"/>
    </source>
</evidence>
<dbReference type="Proteomes" id="UP000824890">
    <property type="component" value="Unassembled WGS sequence"/>
</dbReference>
<comment type="caution">
    <text evidence="2">The sequence shown here is derived from an EMBL/GenBank/DDBJ whole genome shotgun (WGS) entry which is preliminary data.</text>
</comment>
<name>A0ABQ7X7Z4_BRANA</name>
<proteinExistence type="predicted"/>
<evidence type="ECO:0000256" key="1">
    <source>
        <dbReference type="SAM" id="MobiDB-lite"/>
    </source>
</evidence>
<organism evidence="2 3">
    <name type="scientific">Brassica napus</name>
    <name type="common">Rape</name>
    <dbReference type="NCBI Taxonomy" id="3708"/>
    <lineage>
        <taxon>Eukaryota</taxon>
        <taxon>Viridiplantae</taxon>
        <taxon>Streptophyta</taxon>
        <taxon>Embryophyta</taxon>
        <taxon>Tracheophyta</taxon>
        <taxon>Spermatophyta</taxon>
        <taxon>Magnoliopsida</taxon>
        <taxon>eudicotyledons</taxon>
        <taxon>Gunneridae</taxon>
        <taxon>Pentapetalae</taxon>
        <taxon>rosids</taxon>
        <taxon>malvids</taxon>
        <taxon>Brassicales</taxon>
        <taxon>Brassicaceae</taxon>
        <taxon>Brassiceae</taxon>
        <taxon>Brassica</taxon>
    </lineage>
</organism>
<accession>A0ABQ7X7Z4</accession>
<dbReference type="EMBL" id="JAGKQM010001295">
    <property type="protein sequence ID" value="KAH0852052.1"/>
    <property type="molecule type" value="Genomic_DNA"/>
</dbReference>
<sequence>MGEFSEAQTPNYSLWVRMMKKNHRGKGCLEHTSDEAPWKSARSLLMLMRDNQKLSLCPTNPTSSWKEKKGQKSQHCKEGLTKDRGGYSIHI</sequence>
<feature type="compositionally biased region" description="Basic and acidic residues" evidence="1">
    <location>
        <begin position="65"/>
        <end position="85"/>
    </location>
</feature>
<feature type="region of interest" description="Disordered" evidence="1">
    <location>
        <begin position="58"/>
        <end position="91"/>
    </location>
</feature>
<protein>
    <submittedName>
        <fullName evidence="2">Uncharacterized protein</fullName>
    </submittedName>
</protein>